<dbReference type="Proteomes" id="UP000238164">
    <property type="component" value="Chromosome 1"/>
</dbReference>
<dbReference type="KEGG" id="mgg:MPLG2_3807"/>
<evidence type="ECO:0000313" key="2">
    <source>
        <dbReference type="EMBL" id="SPD88837.1"/>
    </source>
</evidence>
<keyword evidence="1" id="KW-1133">Transmembrane helix</keyword>
<keyword evidence="1" id="KW-0812">Transmembrane</keyword>
<keyword evidence="3" id="KW-1185">Reference proteome</keyword>
<evidence type="ECO:0000256" key="1">
    <source>
        <dbReference type="SAM" id="Phobius"/>
    </source>
</evidence>
<keyword evidence="1" id="KW-0472">Membrane</keyword>
<dbReference type="AlphaFoldDB" id="A0A2N9JMZ0"/>
<reference evidence="2 3" key="1">
    <citation type="submission" date="2018-02" db="EMBL/GenBank/DDBJ databases">
        <authorList>
            <person name="Cohen D.B."/>
            <person name="Kent A.D."/>
        </authorList>
    </citation>
    <scope>NUCLEOTIDE SEQUENCE [LARGE SCALE GENOMIC DNA]</scope>
    <source>
        <strain evidence="2">1</strain>
    </source>
</reference>
<name>A0A2N9JMZ0_9ACTN</name>
<evidence type="ECO:0000313" key="3">
    <source>
        <dbReference type="Proteomes" id="UP000238164"/>
    </source>
</evidence>
<organism evidence="2 3">
    <name type="scientific">Micropruina glycogenica</name>
    <dbReference type="NCBI Taxonomy" id="75385"/>
    <lineage>
        <taxon>Bacteria</taxon>
        <taxon>Bacillati</taxon>
        <taxon>Actinomycetota</taxon>
        <taxon>Actinomycetes</taxon>
        <taxon>Propionibacteriales</taxon>
        <taxon>Nocardioidaceae</taxon>
        <taxon>Micropruina</taxon>
    </lineage>
</organism>
<dbReference type="EMBL" id="LT985188">
    <property type="protein sequence ID" value="SPD88837.1"/>
    <property type="molecule type" value="Genomic_DNA"/>
</dbReference>
<protein>
    <submittedName>
        <fullName evidence="2">Uncharacterized protein</fullName>
    </submittedName>
</protein>
<gene>
    <name evidence="2" type="ORF">MPLG2_3807</name>
</gene>
<sequence length="28" mass="3058">MNPRTRRFIVTGVLVVLVLIALVGALVH</sequence>
<feature type="transmembrane region" description="Helical" evidence="1">
    <location>
        <begin position="7"/>
        <end position="27"/>
    </location>
</feature>
<accession>A0A2N9JMZ0</accession>
<proteinExistence type="predicted"/>